<reference evidence="5" key="2">
    <citation type="submission" date="2020-09" db="EMBL/GenBank/DDBJ databases">
        <authorList>
            <person name="Sun Q."/>
            <person name="Zhou Y."/>
        </authorList>
    </citation>
    <scope>NUCLEOTIDE SEQUENCE</scope>
    <source>
        <strain evidence="5">CGMCC 1.12785</strain>
    </source>
</reference>
<evidence type="ECO:0000313" key="5">
    <source>
        <dbReference type="EMBL" id="GGA09944.1"/>
    </source>
</evidence>
<feature type="region of interest" description="Disordered" evidence="3">
    <location>
        <begin position="1"/>
        <end position="46"/>
    </location>
</feature>
<gene>
    <name evidence="5" type="ORF">GCM10011333_10850</name>
</gene>
<dbReference type="Proteomes" id="UP000616114">
    <property type="component" value="Unassembled WGS sequence"/>
</dbReference>
<dbReference type="GO" id="GO:0016787">
    <property type="term" value="F:hydrolase activity"/>
    <property type="evidence" value="ECO:0007669"/>
    <property type="project" value="UniProtKB-KW"/>
</dbReference>
<dbReference type="CDD" id="cd18877">
    <property type="entry name" value="NUDIX_Hydrolase"/>
    <property type="match status" value="1"/>
</dbReference>
<dbReference type="PANTHER" id="PTHR43046:SF2">
    <property type="entry name" value="8-OXO-DGTP DIPHOSPHATASE-RELATED"/>
    <property type="match status" value="1"/>
</dbReference>
<evidence type="ECO:0000256" key="3">
    <source>
        <dbReference type="SAM" id="MobiDB-lite"/>
    </source>
</evidence>
<evidence type="ECO:0000256" key="2">
    <source>
        <dbReference type="ARBA" id="ARBA00022801"/>
    </source>
</evidence>
<feature type="domain" description="Nudix hydrolase" evidence="4">
    <location>
        <begin position="57"/>
        <end position="193"/>
    </location>
</feature>
<dbReference type="PROSITE" id="PS51462">
    <property type="entry name" value="NUDIX"/>
    <property type="match status" value="1"/>
</dbReference>
<keyword evidence="6" id="KW-1185">Reference proteome</keyword>
<protein>
    <recommendedName>
        <fullName evidence="4">Nudix hydrolase domain-containing protein</fullName>
    </recommendedName>
</protein>
<name>A0A8J2TWU7_9MICO</name>
<dbReference type="PANTHER" id="PTHR43046">
    <property type="entry name" value="GDP-MANNOSE MANNOSYL HYDROLASE"/>
    <property type="match status" value="1"/>
</dbReference>
<dbReference type="InterPro" id="IPR015797">
    <property type="entry name" value="NUDIX_hydrolase-like_dom_sf"/>
</dbReference>
<accession>A0A8J2TWU7</accession>
<dbReference type="InterPro" id="IPR000086">
    <property type="entry name" value="NUDIX_hydrolase_dom"/>
</dbReference>
<comment type="caution">
    <text evidence="5">The sequence shown here is derived from an EMBL/GenBank/DDBJ whole genome shotgun (WGS) entry which is preliminary data.</text>
</comment>
<dbReference type="EMBL" id="BMFY01000004">
    <property type="protein sequence ID" value="GGA09944.1"/>
    <property type="molecule type" value="Genomic_DNA"/>
</dbReference>
<organism evidence="5 6">
    <name type="scientific">Sediminivirga luteola</name>
    <dbReference type="NCBI Taxonomy" id="1774748"/>
    <lineage>
        <taxon>Bacteria</taxon>
        <taxon>Bacillati</taxon>
        <taxon>Actinomycetota</taxon>
        <taxon>Actinomycetes</taxon>
        <taxon>Micrococcales</taxon>
        <taxon>Brevibacteriaceae</taxon>
        <taxon>Sediminivirga</taxon>
    </lineage>
</organism>
<evidence type="ECO:0000313" key="6">
    <source>
        <dbReference type="Proteomes" id="UP000616114"/>
    </source>
</evidence>
<proteinExistence type="predicted"/>
<dbReference type="AlphaFoldDB" id="A0A8J2TWU7"/>
<comment type="cofactor">
    <cofactor evidence="1">
        <name>Mg(2+)</name>
        <dbReference type="ChEBI" id="CHEBI:18420"/>
    </cofactor>
</comment>
<evidence type="ECO:0000259" key="4">
    <source>
        <dbReference type="PROSITE" id="PS51462"/>
    </source>
</evidence>
<evidence type="ECO:0000256" key="1">
    <source>
        <dbReference type="ARBA" id="ARBA00001946"/>
    </source>
</evidence>
<dbReference type="Pfam" id="PF00293">
    <property type="entry name" value="NUDIX"/>
    <property type="match status" value="1"/>
</dbReference>
<dbReference type="Gene3D" id="3.90.79.10">
    <property type="entry name" value="Nucleoside Triphosphate Pyrophosphohydrolase"/>
    <property type="match status" value="1"/>
</dbReference>
<reference evidence="5" key="1">
    <citation type="journal article" date="2014" name="Int. J. Syst. Evol. Microbiol.">
        <title>Complete genome sequence of Corynebacterium casei LMG S-19264T (=DSM 44701T), isolated from a smear-ripened cheese.</title>
        <authorList>
            <consortium name="US DOE Joint Genome Institute (JGI-PGF)"/>
            <person name="Walter F."/>
            <person name="Albersmeier A."/>
            <person name="Kalinowski J."/>
            <person name="Ruckert C."/>
        </authorList>
    </citation>
    <scope>NUCLEOTIDE SEQUENCE</scope>
    <source>
        <strain evidence="5">CGMCC 1.12785</strain>
    </source>
</reference>
<dbReference type="RefSeq" id="WP_229744954.1">
    <property type="nucleotide sequence ID" value="NZ_BMFY01000004.1"/>
</dbReference>
<dbReference type="SUPFAM" id="SSF55811">
    <property type="entry name" value="Nudix"/>
    <property type="match status" value="1"/>
</dbReference>
<keyword evidence="2" id="KW-0378">Hydrolase</keyword>
<sequence>MSEPAVTPEPGTPAGEPRRDRESVSGTSGAAGPPPEVRLHRRAGDGWVEAPDGSRYWGRLGAAGMLICDPGRGVLLQHRVAWSAHGGTWGIPGGALDVGEDAVTGALRECHEEAGVPRLDGADVRIIGTHVLDKDVWSYTTVLAVARERLDEYVNDPESVELRWVPLGEVTDYPLHPGFAAAWPEHRARLEAELAR</sequence>